<accession>A0AAN6Q448</accession>
<dbReference type="EMBL" id="MU863639">
    <property type="protein sequence ID" value="KAK4100636.1"/>
    <property type="molecule type" value="Genomic_DNA"/>
</dbReference>
<protein>
    <submittedName>
        <fullName evidence="1">Uncharacterized protein</fullName>
    </submittedName>
</protein>
<comment type="caution">
    <text evidence="1">The sequence shown here is derived from an EMBL/GenBank/DDBJ whole genome shotgun (WGS) entry which is preliminary data.</text>
</comment>
<name>A0AAN6Q448_9PEZI</name>
<dbReference type="PROSITE" id="PS51257">
    <property type="entry name" value="PROKAR_LIPOPROTEIN"/>
    <property type="match status" value="1"/>
</dbReference>
<reference evidence="1" key="1">
    <citation type="journal article" date="2023" name="Mol. Phylogenet. Evol.">
        <title>Genome-scale phylogeny and comparative genomics of the fungal order Sordariales.</title>
        <authorList>
            <person name="Hensen N."/>
            <person name="Bonometti L."/>
            <person name="Westerberg I."/>
            <person name="Brannstrom I.O."/>
            <person name="Guillou S."/>
            <person name="Cros-Aarteil S."/>
            <person name="Calhoun S."/>
            <person name="Haridas S."/>
            <person name="Kuo A."/>
            <person name="Mondo S."/>
            <person name="Pangilinan J."/>
            <person name="Riley R."/>
            <person name="LaButti K."/>
            <person name="Andreopoulos B."/>
            <person name="Lipzen A."/>
            <person name="Chen C."/>
            <person name="Yan M."/>
            <person name="Daum C."/>
            <person name="Ng V."/>
            <person name="Clum A."/>
            <person name="Steindorff A."/>
            <person name="Ohm R.A."/>
            <person name="Martin F."/>
            <person name="Silar P."/>
            <person name="Natvig D.O."/>
            <person name="Lalanne C."/>
            <person name="Gautier V."/>
            <person name="Ament-Velasquez S.L."/>
            <person name="Kruys A."/>
            <person name="Hutchinson M.I."/>
            <person name="Powell A.J."/>
            <person name="Barry K."/>
            <person name="Miller A.N."/>
            <person name="Grigoriev I.V."/>
            <person name="Debuchy R."/>
            <person name="Gladieux P."/>
            <person name="Hiltunen Thoren M."/>
            <person name="Johannesson H."/>
        </authorList>
    </citation>
    <scope>NUCLEOTIDE SEQUENCE</scope>
    <source>
        <strain evidence="1">CBS 757.83</strain>
    </source>
</reference>
<reference evidence="1" key="2">
    <citation type="submission" date="2023-05" db="EMBL/GenBank/DDBJ databases">
        <authorList>
            <consortium name="Lawrence Berkeley National Laboratory"/>
            <person name="Steindorff A."/>
            <person name="Hensen N."/>
            <person name="Bonometti L."/>
            <person name="Westerberg I."/>
            <person name="Brannstrom I.O."/>
            <person name="Guillou S."/>
            <person name="Cros-Aarteil S."/>
            <person name="Calhoun S."/>
            <person name="Haridas S."/>
            <person name="Kuo A."/>
            <person name="Mondo S."/>
            <person name="Pangilinan J."/>
            <person name="Riley R."/>
            <person name="Labutti K."/>
            <person name="Andreopoulos B."/>
            <person name="Lipzen A."/>
            <person name="Chen C."/>
            <person name="Yanf M."/>
            <person name="Daum C."/>
            <person name="Ng V."/>
            <person name="Clum A."/>
            <person name="Ohm R."/>
            <person name="Martin F."/>
            <person name="Silar P."/>
            <person name="Natvig D."/>
            <person name="Lalanne C."/>
            <person name="Gautier V."/>
            <person name="Ament-Velasquez S.L."/>
            <person name="Kruys A."/>
            <person name="Hutchinson M.I."/>
            <person name="Powell A.J."/>
            <person name="Barry K."/>
            <person name="Miller A.N."/>
            <person name="Grigoriev I.V."/>
            <person name="Debuchy R."/>
            <person name="Gladieux P."/>
            <person name="Thoren M.H."/>
            <person name="Johannesson H."/>
        </authorList>
    </citation>
    <scope>NUCLEOTIDE SEQUENCE</scope>
    <source>
        <strain evidence="1">CBS 757.83</strain>
    </source>
</reference>
<dbReference type="Proteomes" id="UP001305647">
    <property type="component" value="Unassembled WGS sequence"/>
</dbReference>
<sequence>MRGLQVNTMMPLSGAHLVSIACNESSARTDSASDQEHKRPGCTVGAFVLWTNVWLVLVTPE</sequence>
<gene>
    <name evidence="1" type="ORF">N658DRAFT_91695</name>
</gene>
<evidence type="ECO:0000313" key="1">
    <source>
        <dbReference type="EMBL" id="KAK4100636.1"/>
    </source>
</evidence>
<proteinExistence type="predicted"/>
<organism evidence="1 2">
    <name type="scientific">Parathielavia hyrcaniae</name>
    <dbReference type="NCBI Taxonomy" id="113614"/>
    <lineage>
        <taxon>Eukaryota</taxon>
        <taxon>Fungi</taxon>
        <taxon>Dikarya</taxon>
        <taxon>Ascomycota</taxon>
        <taxon>Pezizomycotina</taxon>
        <taxon>Sordariomycetes</taxon>
        <taxon>Sordariomycetidae</taxon>
        <taxon>Sordariales</taxon>
        <taxon>Chaetomiaceae</taxon>
        <taxon>Parathielavia</taxon>
    </lineage>
</organism>
<evidence type="ECO:0000313" key="2">
    <source>
        <dbReference type="Proteomes" id="UP001305647"/>
    </source>
</evidence>
<keyword evidence="2" id="KW-1185">Reference proteome</keyword>
<dbReference type="AlphaFoldDB" id="A0AAN6Q448"/>